<evidence type="ECO:0008006" key="6">
    <source>
        <dbReference type="Google" id="ProtNLM"/>
    </source>
</evidence>
<proteinExistence type="predicted"/>
<gene>
    <name evidence="4" type="ORF">WMO19_09665</name>
</gene>
<evidence type="ECO:0000256" key="3">
    <source>
        <dbReference type="SAM" id="MobiDB-lite"/>
    </source>
</evidence>
<keyword evidence="2" id="KW-0677">Repeat</keyword>
<dbReference type="InterPro" id="IPR052574">
    <property type="entry name" value="CDIRP"/>
</dbReference>
<comment type="caution">
    <text evidence="4">The sequence shown here is derived from an EMBL/GenBank/DDBJ whole genome shotgun (WGS) entry which is preliminary data.</text>
</comment>
<dbReference type="Proteomes" id="UP001447979">
    <property type="component" value="Unassembled WGS sequence"/>
</dbReference>
<keyword evidence="5" id="KW-1185">Reference proteome</keyword>
<dbReference type="EMBL" id="JBBMFO010000059">
    <property type="protein sequence ID" value="MEQ2401861.1"/>
    <property type="molecule type" value="Genomic_DNA"/>
</dbReference>
<accession>A0ABV1CGS1</accession>
<organism evidence="4 5">
    <name type="scientific">Peptoniphilus hominis</name>
    <name type="common">ex Hitch et al. 2025</name>
    <dbReference type="NCBI Taxonomy" id="3133174"/>
    <lineage>
        <taxon>Bacteria</taxon>
        <taxon>Bacillati</taxon>
        <taxon>Bacillota</taxon>
        <taxon>Tissierellia</taxon>
        <taxon>Tissierellales</taxon>
        <taxon>Peptoniphilaceae</taxon>
        <taxon>Peptoniphilus</taxon>
    </lineage>
</organism>
<feature type="region of interest" description="Disordered" evidence="3">
    <location>
        <begin position="407"/>
        <end position="451"/>
    </location>
</feature>
<dbReference type="PANTHER" id="PTHR47566">
    <property type="match status" value="1"/>
</dbReference>
<dbReference type="PROSITE" id="PS51257">
    <property type="entry name" value="PROKAR_LIPOPROTEIN"/>
    <property type="match status" value="1"/>
</dbReference>
<evidence type="ECO:0000256" key="1">
    <source>
        <dbReference type="ARBA" id="ARBA00022614"/>
    </source>
</evidence>
<name>A0ABV1CGS1_9FIRM</name>
<reference evidence="4 5" key="1">
    <citation type="submission" date="2024-03" db="EMBL/GenBank/DDBJ databases">
        <title>Human intestinal bacterial collection.</title>
        <authorList>
            <person name="Pauvert C."/>
            <person name="Hitch T.C.A."/>
            <person name="Clavel T."/>
        </authorList>
    </citation>
    <scope>NUCLEOTIDE SEQUENCE [LARGE SCALE GENOMIC DNA]</scope>
    <source>
        <strain evidence="4 5">CLA-SR-H025</strain>
    </source>
</reference>
<evidence type="ECO:0000313" key="5">
    <source>
        <dbReference type="Proteomes" id="UP001447979"/>
    </source>
</evidence>
<evidence type="ECO:0000313" key="4">
    <source>
        <dbReference type="EMBL" id="MEQ2401861.1"/>
    </source>
</evidence>
<dbReference type="PANTHER" id="PTHR47566:SF1">
    <property type="entry name" value="PROTEIN NUD1"/>
    <property type="match status" value="1"/>
</dbReference>
<dbReference type="SUPFAM" id="SSF52058">
    <property type="entry name" value="L domain-like"/>
    <property type="match status" value="1"/>
</dbReference>
<sequence length="451" mass="49599">MKAKSKRIMGLFLALVMLLGCLPFNIIETYAAEGDVKIDEINFPDANFRKYVADNFDTDSSKGVLSQEELNAVTKIDVNNKKIVDLKGIEFFKNLVSLSCNSNQITRLDLSQNQKLEYLYCISNQLTELNLSKNPELTHLWCGHNKLAKLDVSKNTALTSLLCNNNQLTELDVSKNTALMSLSCGNNKLTALDVSKNTALTSLTCNSNQLTELDVKNNAKLNTLLCGNNKLTALDVSKNTAFQRIDCSNNQLTVLKLPNTQLFLKELNQKYNISVPKGNSIIDFPKGFDANKIQGTIAGLTVTADGIEWDEKTEVKSFKYKVCESPEEIIDVEVMLNQVANPALEAAEALVEKAETDKTEENYTKAKEAVDALAKGSGKTGLETRLTDLRKSLDELKTAKDAAKEEIKDLNLTPEEKTAADKAIDEATDKAGVDKAVEEAKEKAAANDKKA</sequence>
<protein>
    <recommendedName>
        <fullName evidence="6">Internalin-J</fullName>
    </recommendedName>
</protein>
<feature type="non-terminal residue" evidence="4">
    <location>
        <position position="451"/>
    </location>
</feature>
<dbReference type="InterPro" id="IPR032675">
    <property type="entry name" value="LRR_dom_sf"/>
</dbReference>
<dbReference type="Gene3D" id="3.80.10.10">
    <property type="entry name" value="Ribonuclease Inhibitor"/>
    <property type="match status" value="1"/>
</dbReference>
<evidence type="ECO:0000256" key="2">
    <source>
        <dbReference type="ARBA" id="ARBA00022737"/>
    </source>
</evidence>
<keyword evidence="1" id="KW-0433">Leucine-rich repeat</keyword>
<dbReference type="Gene3D" id="1.20.5.420">
    <property type="entry name" value="Immunoglobulin FC, subunit C"/>
    <property type="match status" value="1"/>
</dbReference>